<keyword evidence="5" id="KW-1185">Reference proteome</keyword>
<name>A0AAD3P3F6_NEPGR</name>
<organism evidence="4 5">
    <name type="scientific">Nepenthes gracilis</name>
    <name type="common">Slender pitcher plant</name>
    <dbReference type="NCBI Taxonomy" id="150966"/>
    <lineage>
        <taxon>Eukaryota</taxon>
        <taxon>Viridiplantae</taxon>
        <taxon>Streptophyta</taxon>
        <taxon>Embryophyta</taxon>
        <taxon>Tracheophyta</taxon>
        <taxon>Spermatophyta</taxon>
        <taxon>Magnoliopsida</taxon>
        <taxon>eudicotyledons</taxon>
        <taxon>Gunneridae</taxon>
        <taxon>Pentapetalae</taxon>
        <taxon>Caryophyllales</taxon>
        <taxon>Nepenthaceae</taxon>
        <taxon>Nepenthes</taxon>
    </lineage>
</organism>
<dbReference type="PROSITE" id="PS50222">
    <property type="entry name" value="EF_HAND_2"/>
    <property type="match status" value="3"/>
</dbReference>
<gene>
    <name evidence="4" type="ORF">Nepgr_002124</name>
</gene>
<feature type="domain" description="EF-hand" evidence="3">
    <location>
        <begin position="52"/>
        <end position="87"/>
    </location>
</feature>
<evidence type="ECO:0000256" key="1">
    <source>
        <dbReference type="ARBA" id="ARBA00022737"/>
    </source>
</evidence>
<dbReference type="PROSITE" id="PS00018">
    <property type="entry name" value="EF_HAND_1"/>
    <property type="match status" value="2"/>
</dbReference>
<dbReference type="Gene3D" id="1.10.238.10">
    <property type="entry name" value="EF-hand"/>
    <property type="match status" value="2"/>
</dbReference>
<dbReference type="SUPFAM" id="SSF47473">
    <property type="entry name" value="EF-hand"/>
    <property type="match status" value="1"/>
</dbReference>
<reference evidence="4" key="1">
    <citation type="submission" date="2023-05" db="EMBL/GenBank/DDBJ databases">
        <title>Nepenthes gracilis genome sequencing.</title>
        <authorList>
            <person name="Fukushima K."/>
        </authorList>
    </citation>
    <scope>NUCLEOTIDE SEQUENCE</scope>
    <source>
        <strain evidence="4">SING2019-196</strain>
    </source>
</reference>
<comment type="caution">
    <text evidence="4">The sequence shown here is derived from an EMBL/GenBank/DDBJ whole genome shotgun (WGS) entry which is preliminary data.</text>
</comment>
<accession>A0AAD3P3F6</accession>
<dbReference type="PANTHER" id="PTHR23048:SF0">
    <property type="entry name" value="CALMODULIN LIKE 3"/>
    <property type="match status" value="1"/>
</dbReference>
<feature type="domain" description="EF-hand" evidence="3">
    <location>
        <begin position="89"/>
        <end position="124"/>
    </location>
</feature>
<proteinExistence type="predicted"/>
<dbReference type="CDD" id="cd00051">
    <property type="entry name" value="EFh"/>
    <property type="match status" value="1"/>
</dbReference>
<evidence type="ECO:0000259" key="3">
    <source>
        <dbReference type="PROSITE" id="PS50222"/>
    </source>
</evidence>
<dbReference type="Proteomes" id="UP001279734">
    <property type="component" value="Unassembled WGS sequence"/>
</dbReference>
<keyword evidence="2" id="KW-0106">Calcium</keyword>
<dbReference type="SMART" id="SM00054">
    <property type="entry name" value="EFh"/>
    <property type="match status" value="3"/>
</dbReference>
<evidence type="ECO:0000256" key="2">
    <source>
        <dbReference type="ARBA" id="ARBA00022837"/>
    </source>
</evidence>
<sequence>MAAQQASLSLETETLSHIVGLIEAFRAFDSDNDGKITADELGGIMGSLGYKLSEQEVRAMLQQGDKNDDGQLSLSEFLEINTKDMELGSLAAVLKSVFDAFDADEDSPITGDEFHQVVQEMGIELSLEDCRDLIASMDDDGDEFPRTCPMMDIRIGDEVPREIRELWRGKHIQGLARRVQITKNNCSIPKGKSTVTLLGLKNCDGDWNKPLLKTLNPIPENDAAFENMKTSKTHVSISPQIWTSKTATIFTGGDNENTGGNRIR</sequence>
<dbReference type="InterPro" id="IPR018247">
    <property type="entry name" value="EF_Hand_1_Ca_BS"/>
</dbReference>
<dbReference type="FunFam" id="1.10.238.10:FF:000178">
    <property type="entry name" value="Calmodulin-2 A"/>
    <property type="match status" value="1"/>
</dbReference>
<dbReference type="InterPro" id="IPR002048">
    <property type="entry name" value="EF_hand_dom"/>
</dbReference>
<dbReference type="InterPro" id="IPR050230">
    <property type="entry name" value="CALM/Myosin/TropC-like"/>
</dbReference>
<evidence type="ECO:0000313" key="5">
    <source>
        <dbReference type="Proteomes" id="UP001279734"/>
    </source>
</evidence>
<dbReference type="GO" id="GO:0016460">
    <property type="term" value="C:myosin II complex"/>
    <property type="evidence" value="ECO:0007669"/>
    <property type="project" value="TreeGrafter"/>
</dbReference>
<evidence type="ECO:0000313" key="4">
    <source>
        <dbReference type="EMBL" id="GMH00285.1"/>
    </source>
</evidence>
<keyword evidence="1" id="KW-0677">Repeat</keyword>
<dbReference type="AlphaFoldDB" id="A0AAD3P3F6"/>
<dbReference type="EMBL" id="BSYO01000002">
    <property type="protein sequence ID" value="GMH00285.1"/>
    <property type="molecule type" value="Genomic_DNA"/>
</dbReference>
<dbReference type="GO" id="GO:0005509">
    <property type="term" value="F:calcium ion binding"/>
    <property type="evidence" value="ECO:0007669"/>
    <property type="project" value="InterPro"/>
</dbReference>
<protein>
    <recommendedName>
        <fullName evidence="3">EF-hand domain-containing protein</fullName>
    </recommendedName>
</protein>
<dbReference type="PANTHER" id="PTHR23048">
    <property type="entry name" value="MYOSIN LIGHT CHAIN 1, 3"/>
    <property type="match status" value="1"/>
</dbReference>
<feature type="domain" description="EF-hand" evidence="3">
    <location>
        <begin position="16"/>
        <end position="51"/>
    </location>
</feature>
<dbReference type="InterPro" id="IPR011992">
    <property type="entry name" value="EF-hand-dom_pair"/>
</dbReference>
<dbReference type="Pfam" id="PF13499">
    <property type="entry name" value="EF-hand_7"/>
    <property type="match status" value="1"/>
</dbReference>